<dbReference type="EMBL" id="MU266391">
    <property type="protein sequence ID" value="KAH7926003.1"/>
    <property type="molecule type" value="Genomic_DNA"/>
</dbReference>
<name>A0ACB8BN62_9AGAM</name>
<sequence length="108" mass="11006">MFNNSTDIDASHSTFSEVHHDQHNTTGAVTVQGNHSTHTIVHGNQISNGRQSSISYNNVAGNQCNCTTTIKTVGNITNSTGNSGASVGAGGAGGNNHGFSSGSITLSF</sequence>
<protein>
    <submittedName>
        <fullName evidence="1">Uncharacterized protein</fullName>
    </submittedName>
</protein>
<organism evidence="1 2">
    <name type="scientific">Leucogyrophana mollusca</name>
    <dbReference type="NCBI Taxonomy" id="85980"/>
    <lineage>
        <taxon>Eukaryota</taxon>
        <taxon>Fungi</taxon>
        <taxon>Dikarya</taxon>
        <taxon>Basidiomycota</taxon>
        <taxon>Agaricomycotina</taxon>
        <taxon>Agaricomycetes</taxon>
        <taxon>Agaricomycetidae</taxon>
        <taxon>Boletales</taxon>
        <taxon>Boletales incertae sedis</taxon>
        <taxon>Leucogyrophana</taxon>
    </lineage>
</organism>
<evidence type="ECO:0000313" key="2">
    <source>
        <dbReference type="Proteomes" id="UP000790709"/>
    </source>
</evidence>
<evidence type="ECO:0000313" key="1">
    <source>
        <dbReference type="EMBL" id="KAH7926003.1"/>
    </source>
</evidence>
<reference evidence="1" key="1">
    <citation type="journal article" date="2021" name="New Phytol.">
        <title>Evolutionary innovations through gain and loss of genes in the ectomycorrhizal Boletales.</title>
        <authorList>
            <person name="Wu G."/>
            <person name="Miyauchi S."/>
            <person name="Morin E."/>
            <person name="Kuo A."/>
            <person name="Drula E."/>
            <person name="Varga T."/>
            <person name="Kohler A."/>
            <person name="Feng B."/>
            <person name="Cao Y."/>
            <person name="Lipzen A."/>
            <person name="Daum C."/>
            <person name="Hundley H."/>
            <person name="Pangilinan J."/>
            <person name="Johnson J."/>
            <person name="Barry K."/>
            <person name="LaButti K."/>
            <person name="Ng V."/>
            <person name="Ahrendt S."/>
            <person name="Min B."/>
            <person name="Choi I.G."/>
            <person name="Park H."/>
            <person name="Plett J.M."/>
            <person name="Magnuson J."/>
            <person name="Spatafora J.W."/>
            <person name="Nagy L.G."/>
            <person name="Henrissat B."/>
            <person name="Grigoriev I.V."/>
            <person name="Yang Z.L."/>
            <person name="Xu J."/>
            <person name="Martin F.M."/>
        </authorList>
    </citation>
    <scope>NUCLEOTIDE SEQUENCE</scope>
    <source>
        <strain evidence="1">KUC20120723A-06</strain>
    </source>
</reference>
<accession>A0ACB8BN62</accession>
<keyword evidence="2" id="KW-1185">Reference proteome</keyword>
<dbReference type="Proteomes" id="UP000790709">
    <property type="component" value="Unassembled WGS sequence"/>
</dbReference>
<gene>
    <name evidence="1" type="ORF">BV22DRAFT_1128583</name>
</gene>
<comment type="caution">
    <text evidence="1">The sequence shown here is derived from an EMBL/GenBank/DDBJ whole genome shotgun (WGS) entry which is preliminary data.</text>
</comment>
<proteinExistence type="predicted"/>